<comment type="similarity">
    <text evidence="3">Belongs to the HRG family.</text>
</comment>
<comment type="subcellular location">
    <subcellularLocation>
        <location evidence="2">Endosome membrane</location>
        <topology evidence="2">Multi-pass membrane protein</topology>
    </subcellularLocation>
    <subcellularLocation>
        <location evidence="1">Lysosome membrane</location>
        <topology evidence="1">Multi-pass membrane protein</topology>
    </subcellularLocation>
</comment>
<accession>A0ABM0MX96</accession>
<keyword evidence="9" id="KW-0458">Lysosome</keyword>
<name>A0ABM0MX96_SACKO</name>
<dbReference type="PANTHER" id="PTHR31525">
    <property type="entry name" value="HEME TRANSPORTER HRG1"/>
    <property type="match status" value="1"/>
</dbReference>
<evidence type="ECO:0000256" key="4">
    <source>
        <dbReference type="ARBA" id="ARBA00022448"/>
    </source>
</evidence>
<evidence type="ECO:0000256" key="5">
    <source>
        <dbReference type="ARBA" id="ARBA00022692"/>
    </source>
</evidence>
<evidence type="ECO:0000256" key="9">
    <source>
        <dbReference type="ARBA" id="ARBA00023228"/>
    </source>
</evidence>
<evidence type="ECO:0000256" key="10">
    <source>
        <dbReference type="SAM" id="Phobius"/>
    </source>
</evidence>
<dbReference type="Pfam" id="PF16954">
    <property type="entry name" value="HRG"/>
    <property type="match status" value="1"/>
</dbReference>
<evidence type="ECO:0000256" key="2">
    <source>
        <dbReference type="ARBA" id="ARBA00004337"/>
    </source>
</evidence>
<organism evidence="11 12">
    <name type="scientific">Saccoglossus kowalevskii</name>
    <name type="common">Acorn worm</name>
    <dbReference type="NCBI Taxonomy" id="10224"/>
    <lineage>
        <taxon>Eukaryota</taxon>
        <taxon>Metazoa</taxon>
        <taxon>Hemichordata</taxon>
        <taxon>Enteropneusta</taxon>
        <taxon>Harrimaniidae</taxon>
        <taxon>Saccoglossus</taxon>
    </lineage>
</organism>
<keyword evidence="4" id="KW-0813">Transport</keyword>
<dbReference type="InterPro" id="IPR026218">
    <property type="entry name" value="HRG"/>
</dbReference>
<keyword evidence="6" id="KW-0967">Endosome</keyword>
<evidence type="ECO:0000256" key="7">
    <source>
        <dbReference type="ARBA" id="ARBA00022989"/>
    </source>
</evidence>
<sequence>MCFRLTYSIIGILLGIIALFVFAIVYGSYHAASWGGISSVFSAIVFFLHIQHIKEWWRYFYHWLSYLELLGFIVMLGCLPAFGVYMSYGIIQHQHITPIEKSSEYYVTLVWVFMTWKWSLLLFVFARSYRRLYNEEYVLPPFVD</sequence>
<dbReference type="Proteomes" id="UP000694865">
    <property type="component" value="Unplaced"/>
</dbReference>
<feature type="transmembrane region" description="Helical" evidence="10">
    <location>
        <begin position="7"/>
        <end position="26"/>
    </location>
</feature>
<reference evidence="12" key="1">
    <citation type="submission" date="2025-08" db="UniProtKB">
        <authorList>
            <consortium name="RefSeq"/>
        </authorList>
    </citation>
    <scope>IDENTIFICATION</scope>
    <source>
        <tissue evidence="12">Testes</tissue>
    </source>
</reference>
<feature type="transmembrane region" description="Helical" evidence="10">
    <location>
        <begin position="105"/>
        <end position="126"/>
    </location>
</feature>
<evidence type="ECO:0000256" key="8">
    <source>
        <dbReference type="ARBA" id="ARBA00023136"/>
    </source>
</evidence>
<protein>
    <submittedName>
        <fullName evidence="12">Heme transporter HRG1-like</fullName>
    </submittedName>
</protein>
<dbReference type="PANTHER" id="PTHR31525:SF1">
    <property type="entry name" value="HEME TRANSPORTER HRG1"/>
    <property type="match status" value="1"/>
</dbReference>
<evidence type="ECO:0000256" key="6">
    <source>
        <dbReference type="ARBA" id="ARBA00022753"/>
    </source>
</evidence>
<feature type="transmembrane region" description="Helical" evidence="10">
    <location>
        <begin position="32"/>
        <end position="51"/>
    </location>
</feature>
<keyword evidence="7 10" id="KW-1133">Transmembrane helix</keyword>
<feature type="transmembrane region" description="Helical" evidence="10">
    <location>
        <begin position="63"/>
        <end position="85"/>
    </location>
</feature>
<dbReference type="GeneID" id="102806511"/>
<keyword evidence="5 10" id="KW-0812">Transmembrane</keyword>
<dbReference type="RefSeq" id="XP_006824637.1">
    <property type="nucleotide sequence ID" value="XM_006824574.1"/>
</dbReference>
<evidence type="ECO:0000313" key="11">
    <source>
        <dbReference type="Proteomes" id="UP000694865"/>
    </source>
</evidence>
<evidence type="ECO:0000256" key="1">
    <source>
        <dbReference type="ARBA" id="ARBA00004155"/>
    </source>
</evidence>
<gene>
    <name evidence="12" type="primary">LOC102806511</name>
</gene>
<proteinExistence type="inferred from homology"/>
<evidence type="ECO:0000256" key="3">
    <source>
        <dbReference type="ARBA" id="ARBA00006203"/>
    </source>
</evidence>
<dbReference type="PRINTS" id="PR02095">
    <property type="entry name" value="TRNSPORTRHRG"/>
</dbReference>
<keyword evidence="8 10" id="KW-0472">Membrane</keyword>
<keyword evidence="11" id="KW-1185">Reference proteome</keyword>
<evidence type="ECO:0000313" key="12">
    <source>
        <dbReference type="RefSeq" id="XP_006824637.1"/>
    </source>
</evidence>